<dbReference type="InterPro" id="IPR002771">
    <property type="entry name" value="Multi_antbiot-R_MarC"/>
</dbReference>
<gene>
    <name evidence="8" type="ORF">SAMN05216175_101370</name>
</gene>
<evidence type="ECO:0000256" key="6">
    <source>
        <dbReference type="ARBA" id="ARBA00023136"/>
    </source>
</evidence>
<feature type="transmembrane region" description="Helical" evidence="7">
    <location>
        <begin position="43"/>
        <end position="65"/>
    </location>
</feature>
<sequence>MTLILSTWVKFAFLFAPFFVVSMFLALTRTDSVAVRRSTANRAVFAALCISLVLFFFGSPLFALLGITLDSFRIGAGILLFLSAISLVRDGVRANAEVPSEQRDDVSVVPLAIPTIIGPATIGTILVYGAELHGLDIAYGLIGLLLALISLLVCLHLSAWMERILGKTGLNVLSKVTGLILAAMASQIVLTGVHGFMQSAGSY</sequence>
<dbReference type="Proteomes" id="UP000198623">
    <property type="component" value="Unassembled WGS sequence"/>
</dbReference>
<evidence type="ECO:0000313" key="9">
    <source>
        <dbReference type="Proteomes" id="UP000198623"/>
    </source>
</evidence>
<dbReference type="Pfam" id="PF01914">
    <property type="entry name" value="MarC"/>
    <property type="match status" value="1"/>
</dbReference>
<protein>
    <recommendedName>
        <fullName evidence="7">UPF0056 membrane protein</fullName>
    </recommendedName>
</protein>
<keyword evidence="6 7" id="KW-0472">Membrane</keyword>
<name>A0A1I2M1Q0_9GAMM</name>
<dbReference type="PANTHER" id="PTHR33508">
    <property type="entry name" value="UPF0056 MEMBRANE PROTEIN YHCE"/>
    <property type="match status" value="1"/>
</dbReference>
<dbReference type="OrthoDB" id="21094at2"/>
<evidence type="ECO:0000256" key="1">
    <source>
        <dbReference type="ARBA" id="ARBA00004651"/>
    </source>
</evidence>
<dbReference type="NCBIfam" id="TIGR00427">
    <property type="entry name" value="NAAT family transporter"/>
    <property type="match status" value="1"/>
</dbReference>
<dbReference type="AlphaFoldDB" id="A0A1I2M1Q0"/>
<evidence type="ECO:0000256" key="3">
    <source>
        <dbReference type="ARBA" id="ARBA00022475"/>
    </source>
</evidence>
<accession>A0A1I2M1Q0</accession>
<dbReference type="GO" id="GO:0005886">
    <property type="term" value="C:plasma membrane"/>
    <property type="evidence" value="ECO:0007669"/>
    <property type="project" value="UniProtKB-SubCell"/>
</dbReference>
<evidence type="ECO:0000256" key="2">
    <source>
        <dbReference type="ARBA" id="ARBA00009784"/>
    </source>
</evidence>
<organism evidence="8 9">
    <name type="scientific">Neptunomonas qingdaonensis</name>
    <dbReference type="NCBI Taxonomy" id="1045558"/>
    <lineage>
        <taxon>Bacteria</taxon>
        <taxon>Pseudomonadati</taxon>
        <taxon>Pseudomonadota</taxon>
        <taxon>Gammaproteobacteria</taxon>
        <taxon>Oceanospirillales</taxon>
        <taxon>Oceanospirillaceae</taxon>
        <taxon>Neptunomonas</taxon>
    </lineage>
</organism>
<evidence type="ECO:0000313" key="8">
    <source>
        <dbReference type="EMBL" id="SFF85394.1"/>
    </source>
</evidence>
<dbReference type="STRING" id="1045558.SAMN05216175_101370"/>
<keyword evidence="9" id="KW-1185">Reference proteome</keyword>
<evidence type="ECO:0000256" key="4">
    <source>
        <dbReference type="ARBA" id="ARBA00022692"/>
    </source>
</evidence>
<comment type="subcellular location">
    <subcellularLocation>
        <location evidence="1 7">Cell membrane</location>
        <topology evidence="1 7">Multi-pass membrane protein</topology>
    </subcellularLocation>
</comment>
<feature type="transmembrane region" description="Helical" evidence="7">
    <location>
        <begin position="137"/>
        <end position="160"/>
    </location>
</feature>
<keyword evidence="3" id="KW-1003">Cell membrane</keyword>
<comment type="similarity">
    <text evidence="2 7">Belongs to the UPF0056 (MarC) family.</text>
</comment>
<feature type="transmembrane region" description="Helical" evidence="7">
    <location>
        <begin position="172"/>
        <end position="197"/>
    </location>
</feature>
<proteinExistence type="inferred from homology"/>
<feature type="transmembrane region" description="Helical" evidence="7">
    <location>
        <begin position="108"/>
        <end position="131"/>
    </location>
</feature>
<reference evidence="9" key="1">
    <citation type="submission" date="2016-10" db="EMBL/GenBank/DDBJ databases">
        <authorList>
            <person name="Varghese N."/>
            <person name="Submissions S."/>
        </authorList>
    </citation>
    <scope>NUCLEOTIDE SEQUENCE [LARGE SCALE GENOMIC DNA]</scope>
    <source>
        <strain evidence="9">CGMCC 1.10971</strain>
    </source>
</reference>
<dbReference type="EMBL" id="FOOU01000001">
    <property type="protein sequence ID" value="SFF85394.1"/>
    <property type="molecule type" value="Genomic_DNA"/>
</dbReference>
<evidence type="ECO:0000256" key="7">
    <source>
        <dbReference type="RuleBase" id="RU362048"/>
    </source>
</evidence>
<dbReference type="RefSeq" id="WP_090723603.1">
    <property type="nucleotide sequence ID" value="NZ_FOOU01000001.1"/>
</dbReference>
<feature type="transmembrane region" description="Helical" evidence="7">
    <location>
        <begin position="12"/>
        <end position="31"/>
    </location>
</feature>
<evidence type="ECO:0000256" key="5">
    <source>
        <dbReference type="ARBA" id="ARBA00022989"/>
    </source>
</evidence>
<dbReference type="PANTHER" id="PTHR33508:SF1">
    <property type="entry name" value="UPF0056 MEMBRANE PROTEIN YHCE"/>
    <property type="match status" value="1"/>
</dbReference>
<feature type="transmembrane region" description="Helical" evidence="7">
    <location>
        <begin position="71"/>
        <end position="88"/>
    </location>
</feature>
<keyword evidence="4 7" id="KW-0812">Transmembrane</keyword>
<keyword evidence="5 7" id="KW-1133">Transmembrane helix</keyword>